<dbReference type="InterPro" id="IPR033897">
    <property type="entry name" value="SRF-like_MADS-box"/>
</dbReference>
<dbReference type="PRINTS" id="PR00404">
    <property type="entry name" value="MADSDOMAIN"/>
</dbReference>
<dbReference type="CDD" id="cd00266">
    <property type="entry name" value="MADS_SRF_like"/>
    <property type="match status" value="1"/>
</dbReference>
<keyword evidence="3" id="KW-0238">DNA-binding</keyword>
<dbReference type="InterPro" id="IPR050142">
    <property type="entry name" value="MADS-box/MEF2_TF"/>
</dbReference>
<evidence type="ECO:0000256" key="5">
    <source>
        <dbReference type="ARBA" id="ARBA00023242"/>
    </source>
</evidence>
<dbReference type="GO" id="GO:0000981">
    <property type="term" value="F:DNA-binding transcription factor activity, RNA polymerase II-specific"/>
    <property type="evidence" value="ECO:0007669"/>
    <property type="project" value="InterPro"/>
</dbReference>
<evidence type="ECO:0000313" key="7">
    <source>
        <dbReference type="EnsemblPlants" id="AUR62023667-RA:cds"/>
    </source>
</evidence>
<dbReference type="SUPFAM" id="SSF55455">
    <property type="entry name" value="SRF-like"/>
    <property type="match status" value="1"/>
</dbReference>
<dbReference type="Pfam" id="PF00319">
    <property type="entry name" value="SRF-TF"/>
    <property type="match status" value="1"/>
</dbReference>
<dbReference type="GO" id="GO:0005634">
    <property type="term" value="C:nucleus"/>
    <property type="evidence" value="ECO:0007669"/>
    <property type="project" value="UniProtKB-SubCell"/>
</dbReference>
<dbReference type="SMART" id="SM00432">
    <property type="entry name" value="MADS"/>
    <property type="match status" value="1"/>
</dbReference>
<evidence type="ECO:0000256" key="3">
    <source>
        <dbReference type="ARBA" id="ARBA00023125"/>
    </source>
</evidence>
<reference evidence="7" key="2">
    <citation type="submission" date="2021-03" db="UniProtKB">
        <authorList>
            <consortium name="EnsemblPlants"/>
        </authorList>
    </citation>
    <scope>IDENTIFICATION</scope>
</reference>
<dbReference type="Gene3D" id="3.40.1810.10">
    <property type="entry name" value="Transcription factor, MADS-box"/>
    <property type="match status" value="1"/>
</dbReference>
<dbReference type="AlphaFoldDB" id="A0A803M5E4"/>
<dbReference type="Proteomes" id="UP000596660">
    <property type="component" value="Unplaced"/>
</dbReference>
<keyword evidence="4" id="KW-0804">Transcription</keyword>
<proteinExistence type="predicted"/>
<dbReference type="PANTHER" id="PTHR48019">
    <property type="entry name" value="SERUM RESPONSE FACTOR HOMOLOG"/>
    <property type="match status" value="1"/>
</dbReference>
<dbReference type="GO" id="GO:0046983">
    <property type="term" value="F:protein dimerization activity"/>
    <property type="evidence" value="ECO:0007669"/>
    <property type="project" value="InterPro"/>
</dbReference>
<keyword evidence="8" id="KW-1185">Reference proteome</keyword>
<evidence type="ECO:0000256" key="2">
    <source>
        <dbReference type="ARBA" id="ARBA00023015"/>
    </source>
</evidence>
<evidence type="ECO:0000256" key="1">
    <source>
        <dbReference type="ARBA" id="ARBA00004123"/>
    </source>
</evidence>
<comment type="subcellular location">
    <subcellularLocation>
        <location evidence="1">Nucleus</location>
    </subcellularLocation>
</comment>
<dbReference type="EnsemblPlants" id="AUR62023667-RA">
    <property type="protein sequence ID" value="AUR62023667-RA:cds"/>
    <property type="gene ID" value="AUR62023667"/>
</dbReference>
<evidence type="ECO:0000259" key="6">
    <source>
        <dbReference type="PROSITE" id="PS50066"/>
    </source>
</evidence>
<dbReference type="PROSITE" id="PS50066">
    <property type="entry name" value="MADS_BOX_2"/>
    <property type="match status" value="1"/>
</dbReference>
<dbReference type="GO" id="GO:0045944">
    <property type="term" value="P:positive regulation of transcription by RNA polymerase II"/>
    <property type="evidence" value="ECO:0007669"/>
    <property type="project" value="InterPro"/>
</dbReference>
<evidence type="ECO:0000256" key="4">
    <source>
        <dbReference type="ARBA" id="ARBA00023163"/>
    </source>
</evidence>
<accession>A0A803M5E4</accession>
<organism evidence="7 8">
    <name type="scientific">Chenopodium quinoa</name>
    <name type="common">Quinoa</name>
    <dbReference type="NCBI Taxonomy" id="63459"/>
    <lineage>
        <taxon>Eukaryota</taxon>
        <taxon>Viridiplantae</taxon>
        <taxon>Streptophyta</taxon>
        <taxon>Embryophyta</taxon>
        <taxon>Tracheophyta</taxon>
        <taxon>Spermatophyta</taxon>
        <taxon>Magnoliopsida</taxon>
        <taxon>eudicotyledons</taxon>
        <taxon>Gunneridae</taxon>
        <taxon>Pentapetalae</taxon>
        <taxon>Caryophyllales</taxon>
        <taxon>Chenopodiaceae</taxon>
        <taxon>Chenopodioideae</taxon>
        <taxon>Atripliceae</taxon>
        <taxon>Chenopodium</taxon>
    </lineage>
</organism>
<dbReference type="InterPro" id="IPR002100">
    <property type="entry name" value="TF_MADSbox"/>
</dbReference>
<feature type="domain" description="MADS-box" evidence="6">
    <location>
        <begin position="1"/>
        <end position="50"/>
    </location>
</feature>
<dbReference type="OMA" id="CEYLTHG"/>
<protein>
    <recommendedName>
        <fullName evidence="6">MADS-box domain-containing protein</fullName>
    </recommendedName>
</protein>
<dbReference type="Gramene" id="AUR62023667-RA">
    <property type="protein sequence ID" value="AUR62023667-RA:cds"/>
    <property type="gene ID" value="AUR62023667"/>
</dbReference>
<keyword evidence="2" id="KW-0805">Transcription regulation</keyword>
<dbReference type="InterPro" id="IPR036879">
    <property type="entry name" value="TF_MADSbox_sf"/>
</dbReference>
<sequence length="172" mass="19957">MVRKKVKLAFIENDSSRRVTYRKRVKNLVKKTRELSVLCGVDACAIIYGQEEQAPVVWPSSEEEVKRIISDYYSKSEIDPSQRGFNQYTFLNDSVIKAKERLLKLQRKNREKQISNMVSDILNVKSSLDQVNPSDLGDLLWVIEDKIRTIQYRIRGRYGELADMRNNGSLIA</sequence>
<reference evidence="7" key="1">
    <citation type="journal article" date="2017" name="Nature">
        <title>The genome of Chenopodium quinoa.</title>
        <authorList>
            <person name="Jarvis D.E."/>
            <person name="Ho Y.S."/>
            <person name="Lightfoot D.J."/>
            <person name="Schmoeckel S.M."/>
            <person name="Li B."/>
            <person name="Borm T.J.A."/>
            <person name="Ohyanagi H."/>
            <person name="Mineta K."/>
            <person name="Michell C.T."/>
            <person name="Saber N."/>
            <person name="Kharbatia N.M."/>
            <person name="Rupper R.R."/>
            <person name="Sharp A.R."/>
            <person name="Dally N."/>
            <person name="Boughton B.A."/>
            <person name="Woo Y.H."/>
            <person name="Gao G."/>
            <person name="Schijlen E.G.W.M."/>
            <person name="Guo X."/>
            <person name="Momin A.A."/>
            <person name="Negrao S."/>
            <person name="Al-Babili S."/>
            <person name="Gehring C."/>
            <person name="Roessner U."/>
            <person name="Jung C."/>
            <person name="Murphy K."/>
            <person name="Arold S.T."/>
            <person name="Gojobori T."/>
            <person name="van der Linden C.G."/>
            <person name="van Loo E.N."/>
            <person name="Jellen E.N."/>
            <person name="Maughan P.J."/>
            <person name="Tester M."/>
        </authorList>
    </citation>
    <scope>NUCLEOTIDE SEQUENCE [LARGE SCALE GENOMIC DNA]</scope>
    <source>
        <strain evidence="7">cv. PI 614886</strain>
    </source>
</reference>
<dbReference type="GO" id="GO:0000987">
    <property type="term" value="F:cis-regulatory region sequence-specific DNA binding"/>
    <property type="evidence" value="ECO:0007669"/>
    <property type="project" value="InterPro"/>
</dbReference>
<name>A0A803M5E4_CHEQI</name>
<evidence type="ECO:0000313" key="8">
    <source>
        <dbReference type="Proteomes" id="UP000596660"/>
    </source>
</evidence>
<keyword evidence="5" id="KW-0539">Nucleus</keyword>